<proteinExistence type="predicted"/>
<dbReference type="AlphaFoldDB" id="A0A8H3WEX2"/>
<dbReference type="EMBL" id="WOWK01000023">
    <property type="protein sequence ID" value="KAF0327526.1"/>
    <property type="molecule type" value="Genomic_DNA"/>
</dbReference>
<dbReference type="Proteomes" id="UP000434172">
    <property type="component" value="Unassembled WGS sequence"/>
</dbReference>
<organism evidence="1 2">
    <name type="scientific">Colletotrichum asianum</name>
    <dbReference type="NCBI Taxonomy" id="702518"/>
    <lineage>
        <taxon>Eukaryota</taxon>
        <taxon>Fungi</taxon>
        <taxon>Dikarya</taxon>
        <taxon>Ascomycota</taxon>
        <taxon>Pezizomycotina</taxon>
        <taxon>Sordariomycetes</taxon>
        <taxon>Hypocreomycetidae</taxon>
        <taxon>Glomerellales</taxon>
        <taxon>Glomerellaceae</taxon>
        <taxon>Colletotrichum</taxon>
        <taxon>Colletotrichum gloeosporioides species complex</taxon>
    </lineage>
</organism>
<dbReference type="OrthoDB" id="3584383at2759"/>
<comment type="caution">
    <text evidence="1">The sequence shown here is derived from an EMBL/GenBank/DDBJ whole genome shotgun (WGS) entry which is preliminary data.</text>
</comment>
<gene>
    <name evidence="1" type="ORF">GQ607_005387</name>
</gene>
<accession>A0A8H3WEX2</accession>
<evidence type="ECO:0000313" key="2">
    <source>
        <dbReference type="Proteomes" id="UP000434172"/>
    </source>
</evidence>
<evidence type="ECO:0000313" key="1">
    <source>
        <dbReference type="EMBL" id="KAF0327526.1"/>
    </source>
</evidence>
<reference evidence="1 2" key="1">
    <citation type="submission" date="2019-12" db="EMBL/GenBank/DDBJ databases">
        <title>A genome sequence resource for the geographically widespread anthracnose pathogen Colletotrichum asianum.</title>
        <authorList>
            <person name="Meng Y."/>
        </authorList>
    </citation>
    <scope>NUCLEOTIDE SEQUENCE [LARGE SCALE GENOMIC DNA]</scope>
    <source>
        <strain evidence="1 2">ICMP 18580</strain>
    </source>
</reference>
<protein>
    <submittedName>
        <fullName evidence="1">Uncharacterized protein</fullName>
    </submittedName>
</protein>
<keyword evidence="2" id="KW-1185">Reference proteome</keyword>
<name>A0A8H3WEX2_9PEZI</name>
<sequence length="117" mass="12633">MALESMIHKPKPSNMFACHTIIGVVASLAMLAAPVSARTWAGGVDMNAACVSQWGVSFHAQNDKADNAANSAYEWYCTDGNNQRNLDVGAFCAGRYGNGAYADPQGKKKYDWGCYYP</sequence>